<dbReference type="InterPro" id="IPR002347">
    <property type="entry name" value="SDR_fam"/>
</dbReference>
<protein>
    <submittedName>
        <fullName evidence="4">Short-chain dehydrogenase</fullName>
    </submittedName>
</protein>
<dbReference type="PRINTS" id="PR00080">
    <property type="entry name" value="SDRFAMILY"/>
</dbReference>
<dbReference type="Pfam" id="PF00106">
    <property type="entry name" value="adh_short"/>
    <property type="match status" value="1"/>
</dbReference>
<comment type="similarity">
    <text evidence="1 3">Belongs to the short-chain dehydrogenases/reductases (SDR) family.</text>
</comment>
<dbReference type="EMBL" id="FWYC01000004">
    <property type="protein sequence ID" value="SMC71673.1"/>
    <property type="molecule type" value="Genomic_DNA"/>
</dbReference>
<dbReference type="InterPro" id="IPR036291">
    <property type="entry name" value="NAD(P)-bd_dom_sf"/>
</dbReference>
<evidence type="ECO:0000256" key="1">
    <source>
        <dbReference type="ARBA" id="ARBA00006484"/>
    </source>
</evidence>
<dbReference type="Gene3D" id="3.40.50.720">
    <property type="entry name" value="NAD(P)-binding Rossmann-like Domain"/>
    <property type="match status" value="1"/>
</dbReference>
<evidence type="ECO:0000256" key="3">
    <source>
        <dbReference type="RuleBase" id="RU000363"/>
    </source>
</evidence>
<name>A0A1W2BF82_9PSEU</name>
<gene>
    <name evidence="4" type="ORF">SAMN05660733_01468</name>
</gene>
<sequence length="248" mass="25907">MTSTSQRRAALVTGASRGIGALIAQRFAAAGWDLTLAARSTGPLEELAGRLATDYGSTVRPVASDMAQEDQLRHLAQAHSDSFGRLDALVLNAGMGAIGPFADFPPRRLDKLFAVNLRSAYVLIQQTLPLLRRTAAEHGTARVIAVSSMTGIAGEPLNSAYGATKAALTSLCETLNTEESEGGVLATAVCPGYVATDMTAPLADQVATELMIDPVDVAEVAVSLTRLGGSAVIPQIVMTRPGPHLWRA</sequence>
<dbReference type="Proteomes" id="UP000192840">
    <property type="component" value="Unassembled WGS sequence"/>
</dbReference>
<dbReference type="STRING" id="40571.SAMN05660733_01468"/>
<keyword evidence="5" id="KW-1185">Reference proteome</keyword>
<dbReference type="PANTHER" id="PTHR44196">
    <property type="entry name" value="DEHYDROGENASE/REDUCTASE SDR FAMILY MEMBER 7B"/>
    <property type="match status" value="1"/>
</dbReference>
<keyword evidence="2" id="KW-0560">Oxidoreductase</keyword>
<evidence type="ECO:0000313" key="4">
    <source>
        <dbReference type="EMBL" id="SMC71673.1"/>
    </source>
</evidence>
<dbReference type="GO" id="GO:0016491">
    <property type="term" value="F:oxidoreductase activity"/>
    <property type="evidence" value="ECO:0007669"/>
    <property type="project" value="UniProtKB-KW"/>
</dbReference>
<accession>A0A1W2BF82</accession>
<organism evidence="4 5">
    <name type="scientific">Lentzea albidocapillata</name>
    <dbReference type="NCBI Taxonomy" id="40571"/>
    <lineage>
        <taxon>Bacteria</taxon>
        <taxon>Bacillati</taxon>
        <taxon>Actinomycetota</taxon>
        <taxon>Actinomycetes</taxon>
        <taxon>Pseudonocardiales</taxon>
        <taxon>Pseudonocardiaceae</taxon>
        <taxon>Lentzea</taxon>
    </lineage>
</organism>
<dbReference type="CDD" id="cd05233">
    <property type="entry name" value="SDR_c"/>
    <property type="match status" value="1"/>
</dbReference>
<dbReference type="GO" id="GO:0016020">
    <property type="term" value="C:membrane"/>
    <property type="evidence" value="ECO:0007669"/>
    <property type="project" value="TreeGrafter"/>
</dbReference>
<dbReference type="AlphaFoldDB" id="A0A1W2BF82"/>
<dbReference type="OrthoDB" id="158573at2"/>
<proteinExistence type="inferred from homology"/>
<dbReference type="PRINTS" id="PR00081">
    <property type="entry name" value="GDHRDH"/>
</dbReference>
<dbReference type="RefSeq" id="WP_030481929.1">
    <property type="nucleotide sequence ID" value="NZ_FWYC01000004.1"/>
</dbReference>
<reference evidence="5" key="1">
    <citation type="submission" date="2017-04" db="EMBL/GenBank/DDBJ databases">
        <authorList>
            <person name="Varghese N."/>
            <person name="Submissions S."/>
        </authorList>
    </citation>
    <scope>NUCLEOTIDE SEQUENCE [LARGE SCALE GENOMIC DNA]</scope>
    <source>
        <strain evidence="5">DSM 44073</strain>
    </source>
</reference>
<dbReference type="PANTHER" id="PTHR44196:SF1">
    <property type="entry name" value="DEHYDROGENASE_REDUCTASE SDR FAMILY MEMBER 7B"/>
    <property type="match status" value="1"/>
</dbReference>
<dbReference type="SUPFAM" id="SSF51735">
    <property type="entry name" value="NAD(P)-binding Rossmann-fold domains"/>
    <property type="match status" value="1"/>
</dbReference>
<evidence type="ECO:0000256" key="2">
    <source>
        <dbReference type="ARBA" id="ARBA00023002"/>
    </source>
</evidence>
<dbReference type="eggNOG" id="COG0300">
    <property type="taxonomic scope" value="Bacteria"/>
</dbReference>
<evidence type="ECO:0000313" key="5">
    <source>
        <dbReference type="Proteomes" id="UP000192840"/>
    </source>
</evidence>